<dbReference type="Proteomes" id="UP000821865">
    <property type="component" value="Chromosome 3"/>
</dbReference>
<gene>
    <name evidence="1" type="ORF">HPB49_001965</name>
</gene>
<keyword evidence="2" id="KW-1185">Reference proteome</keyword>
<protein>
    <submittedName>
        <fullName evidence="1">Uncharacterized protein</fullName>
    </submittedName>
</protein>
<evidence type="ECO:0000313" key="1">
    <source>
        <dbReference type="EMBL" id="KAH7958460.1"/>
    </source>
</evidence>
<evidence type="ECO:0000313" key="2">
    <source>
        <dbReference type="Proteomes" id="UP000821865"/>
    </source>
</evidence>
<organism evidence="1 2">
    <name type="scientific">Dermacentor silvarum</name>
    <name type="common">Tick</name>
    <dbReference type="NCBI Taxonomy" id="543639"/>
    <lineage>
        <taxon>Eukaryota</taxon>
        <taxon>Metazoa</taxon>
        <taxon>Ecdysozoa</taxon>
        <taxon>Arthropoda</taxon>
        <taxon>Chelicerata</taxon>
        <taxon>Arachnida</taxon>
        <taxon>Acari</taxon>
        <taxon>Parasitiformes</taxon>
        <taxon>Ixodida</taxon>
        <taxon>Ixodoidea</taxon>
        <taxon>Ixodidae</taxon>
        <taxon>Rhipicephalinae</taxon>
        <taxon>Dermacentor</taxon>
    </lineage>
</organism>
<accession>A0ACB8D254</accession>
<sequence>MQAHGGGHGKTRRRDPNVSSGRRLRGTASPTPPDSRRRAVTWGDNAGHASDGDYGDQHAPDKHKGPDYQEGTDYHTGPDYQEAPDDGGREQGDEADQSNSSSDYYDGPHPRRSRRCCPGKCACCIAAMAAVVLVPLLYFMFPYVKANIEAAFVGANATALTPSTTLSTSRITSTSPLTTSITSSTTVKSTQNARETIEKDCIKESPSAYDAATVANAAPPGFLPRAPGGGPQPIYCIYNVTRLSRFHFLPLHLPLAMCPSVVYWSWRLPGGVLKSRAENFDKTYGLGAIRFAARDQRVHVEVLLALGGFREDSVDFHKLSDFVSSVRRLVSLNMPGVGFKVAAMVDPQEKSEMELFRALRSYLNLTFFNTHQHLQSDTFANYCANSIPVFHSQLALLRAVIQEPALRAASPPSDPFEGLCVSFSLSWHARQGNNISKPAAAQPASATTGYMALFEVCDSRAKFNGRVPIISGCIVKRTGPPLDVMIAYDDVDTLRAKMSYFGLMKDLCVMLYDVDFDNYRNACAGHWELFLMMRHFYSGRARRSPYKLVSYLP</sequence>
<comment type="caution">
    <text evidence="1">The sequence shown here is derived from an EMBL/GenBank/DDBJ whole genome shotgun (WGS) entry which is preliminary data.</text>
</comment>
<proteinExistence type="predicted"/>
<reference evidence="1" key="1">
    <citation type="submission" date="2020-05" db="EMBL/GenBank/DDBJ databases">
        <title>Large-scale comparative analyses of tick genomes elucidate their genetic diversity and vector capacities.</title>
        <authorList>
            <person name="Jia N."/>
            <person name="Wang J."/>
            <person name="Shi W."/>
            <person name="Du L."/>
            <person name="Sun Y."/>
            <person name="Zhan W."/>
            <person name="Jiang J."/>
            <person name="Wang Q."/>
            <person name="Zhang B."/>
            <person name="Ji P."/>
            <person name="Sakyi L.B."/>
            <person name="Cui X."/>
            <person name="Yuan T."/>
            <person name="Jiang B."/>
            <person name="Yang W."/>
            <person name="Lam T.T.-Y."/>
            <person name="Chang Q."/>
            <person name="Ding S."/>
            <person name="Wang X."/>
            <person name="Zhu J."/>
            <person name="Ruan X."/>
            <person name="Zhao L."/>
            <person name="Wei J."/>
            <person name="Que T."/>
            <person name="Du C."/>
            <person name="Cheng J."/>
            <person name="Dai P."/>
            <person name="Han X."/>
            <person name="Huang E."/>
            <person name="Gao Y."/>
            <person name="Liu J."/>
            <person name="Shao H."/>
            <person name="Ye R."/>
            <person name="Li L."/>
            <person name="Wei W."/>
            <person name="Wang X."/>
            <person name="Wang C."/>
            <person name="Yang T."/>
            <person name="Huo Q."/>
            <person name="Li W."/>
            <person name="Guo W."/>
            <person name="Chen H."/>
            <person name="Zhou L."/>
            <person name="Ni X."/>
            <person name="Tian J."/>
            <person name="Zhou Y."/>
            <person name="Sheng Y."/>
            <person name="Liu T."/>
            <person name="Pan Y."/>
            <person name="Xia L."/>
            <person name="Li J."/>
            <person name="Zhao F."/>
            <person name="Cao W."/>
        </authorList>
    </citation>
    <scope>NUCLEOTIDE SEQUENCE</scope>
    <source>
        <strain evidence="1">Dsil-2018</strain>
    </source>
</reference>
<dbReference type="EMBL" id="CM023472">
    <property type="protein sequence ID" value="KAH7958460.1"/>
    <property type="molecule type" value="Genomic_DNA"/>
</dbReference>
<name>A0ACB8D254_DERSI</name>